<sequence>MNRSGNDRVIPGKYLLLAALRGFPHADHPMLEAAGELAQLHLARERTPAAESIKIERRRIQLVRTIDRWVTLATPVPELAAVEHPETVGRLVDRLAEMTAQASTALTYAPEAVFYDAWVRIEALAAGYQQLVEDLRHGIRRLPDDPYDDR</sequence>
<protein>
    <recommendedName>
        <fullName evidence="3">DUF4254 domain-containing protein</fullName>
    </recommendedName>
</protein>
<gene>
    <name evidence="1" type="ORF">FG87_08960</name>
</gene>
<dbReference type="EMBL" id="JNFP01000008">
    <property type="protein sequence ID" value="KIA65343.1"/>
    <property type="molecule type" value="Genomic_DNA"/>
</dbReference>
<name>A0ABR4ZIW4_9NOCA</name>
<dbReference type="RefSeq" id="WP_043667211.1">
    <property type="nucleotide sequence ID" value="NZ_BDCI01000015.1"/>
</dbReference>
<keyword evidence="2" id="KW-1185">Reference proteome</keyword>
<evidence type="ECO:0000313" key="2">
    <source>
        <dbReference type="Proteomes" id="UP000031364"/>
    </source>
</evidence>
<reference evidence="1 2" key="1">
    <citation type="journal article" date="2014" name="Int. J. Syst. Evol. Microbiol.">
        <title>Nocardia vulneris sp. nov., isolated from wounds of human patients in North America.</title>
        <authorList>
            <person name="Lasker B.A."/>
            <person name="Bell M."/>
            <person name="Klenk H.P."/>
            <person name="Sproer C."/>
            <person name="Schumann C."/>
            <person name="Schumann P."/>
            <person name="Brown J.M."/>
        </authorList>
    </citation>
    <scope>NUCLEOTIDE SEQUENCE [LARGE SCALE GENOMIC DNA]</scope>
    <source>
        <strain evidence="1 2">W9851</strain>
    </source>
</reference>
<accession>A0ABR4ZIW4</accession>
<comment type="caution">
    <text evidence="1">The sequence shown here is derived from an EMBL/GenBank/DDBJ whole genome shotgun (WGS) entry which is preliminary data.</text>
</comment>
<proteinExistence type="predicted"/>
<organism evidence="1 2">
    <name type="scientific">Nocardia vulneris</name>
    <dbReference type="NCBI Taxonomy" id="1141657"/>
    <lineage>
        <taxon>Bacteria</taxon>
        <taxon>Bacillati</taxon>
        <taxon>Actinomycetota</taxon>
        <taxon>Actinomycetes</taxon>
        <taxon>Mycobacteriales</taxon>
        <taxon>Nocardiaceae</taxon>
        <taxon>Nocardia</taxon>
    </lineage>
</organism>
<dbReference type="Proteomes" id="UP000031364">
    <property type="component" value="Unassembled WGS sequence"/>
</dbReference>
<evidence type="ECO:0000313" key="1">
    <source>
        <dbReference type="EMBL" id="KIA65343.1"/>
    </source>
</evidence>
<evidence type="ECO:0008006" key="3">
    <source>
        <dbReference type="Google" id="ProtNLM"/>
    </source>
</evidence>